<dbReference type="GO" id="GO:0008320">
    <property type="term" value="F:protein transmembrane transporter activity"/>
    <property type="evidence" value="ECO:0007669"/>
    <property type="project" value="TreeGrafter"/>
</dbReference>
<evidence type="ECO:0000256" key="4">
    <source>
        <dbReference type="SAM" id="SignalP"/>
    </source>
</evidence>
<dbReference type="Gene3D" id="3.10.20.310">
    <property type="entry name" value="membrane protein fhac"/>
    <property type="match status" value="1"/>
</dbReference>
<keyword evidence="4" id="KW-0732">Signal</keyword>
<reference evidence="7 8" key="1">
    <citation type="journal article" date="2020" name="Microorganisms">
        <title>Reliable Identification of Environmental Pseudomonas Isolates Using the rpoD Gene.</title>
        <authorList>
            <consortium name="The Broad Institute Genome Sequencing Platform"/>
            <person name="Girard L."/>
            <person name="Lood C."/>
            <person name="Rokni-Zadeh H."/>
            <person name="van Noort V."/>
            <person name="Lavigne R."/>
            <person name="De Mot R."/>
        </authorList>
    </citation>
    <scope>NUCLEOTIDE SEQUENCE [LARGE SCALE GENOMIC DNA]</scope>
    <source>
        <strain evidence="7 8">RW9S1A</strain>
    </source>
</reference>
<dbReference type="GO" id="GO:0046819">
    <property type="term" value="P:protein secretion by the type V secretion system"/>
    <property type="evidence" value="ECO:0007669"/>
    <property type="project" value="TreeGrafter"/>
</dbReference>
<dbReference type="EMBL" id="CP077095">
    <property type="protein sequence ID" value="QXI37935.1"/>
    <property type="molecule type" value="Genomic_DNA"/>
</dbReference>
<proteinExistence type="predicted"/>
<dbReference type="PANTHER" id="PTHR34597">
    <property type="entry name" value="SLR1661 PROTEIN"/>
    <property type="match status" value="1"/>
</dbReference>
<evidence type="ECO:0000313" key="7">
    <source>
        <dbReference type="EMBL" id="QXI37935.1"/>
    </source>
</evidence>
<feature type="chain" id="PRO_5039282824" evidence="4">
    <location>
        <begin position="20"/>
        <end position="555"/>
    </location>
</feature>
<gene>
    <name evidence="7" type="ORF">HU772_021840</name>
</gene>
<reference evidence="7 8" key="2">
    <citation type="journal article" date="2021" name="Microorganisms">
        <title>The Ever-Expanding Pseudomonas Genus: Description of 43 New Species and Partition of the Pseudomonas putida Group.</title>
        <authorList>
            <person name="Girard L."/>
            <person name="Lood C."/>
            <person name="Hofte M."/>
            <person name="Vandamme P."/>
            <person name="Rokni-Zadeh H."/>
            <person name="van Noort V."/>
            <person name="Lavigne R."/>
            <person name="De Mot R."/>
        </authorList>
    </citation>
    <scope>NUCLEOTIDE SEQUENCE [LARGE SCALE GENOMIC DNA]</scope>
    <source>
        <strain evidence="7 8">RW9S1A</strain>
    </source>
</reference>
<keyword evidence="1" id="KW-0472">Membrane</keyword>
<dbReference type="InterPro" id="IPR013686">
    <property type="entry name" value="Polypept-transport_assoc_ShlB"/>
</dbReference>
<protein>
    <submittedName>
        <fullName evidence="7">ShlB/FhaC/HecB family hemolysin secretion/activation protein</fullName>
    </submittedName>
</protein>
<keyword evidence="1" id="KW-1134">Transmembrane beta strand</keyword>
<keyword evidence="8" id="KW-1185">Reference proteome</keyword>
<keyword evidence="2" id="KW-0812">Transmembrane</keyword>
<feature type="domain" description="Polypeptide-transport-associated ShlB-type" evidence="6">
    <location>
        <begin position="71"/>
        <end position="145"/>
    </location>
</feature>
<name>A0A9E6PUX9_9PSED</name>
<dbReference type="InterPro" id="IPR051544">
    <property type="entry name" value="TPS_OM_transporter"/>
</dbReference>
<dbReference type="Gene3D" id="2.40.160.50">
    <property type="entry name" value="membrane protein fhac: a member of the omp85/tpsb transporter family"/>
    <property type="match status" value="1"/>
</dbReference>
<dbReference type="InterPro" id="IPR005565">
    <property type="entry name" value="Hemolysn_activator_HlyB_C"/>
</dbReference>
<dbReference type="Pfam" id="PF08479">
    <property type="entry name" value="POTRA_2"/>
    <property type="match status" value="1"/>
</dbReference>
<dbReference type="Proteomes" id="UP000633418">
    <property type="component" value="Chromosome"/>
</dbReference>
<dbReference type="RefSeq" id="WP_186662282.1">
    <property type="nucleotide sequence ID" value="NZ_CP077095.1"/>
</dbReference>
<evidence type="ECO:0000256" key="3">
    <source>
        <dbReference type="ARBA" id="ARBA00023237"/>
    </source>
</evidence>
<dbReference type="PANTHER" id="PTHR34597:SF6">
    <property type="entry name" value="BLR6126 PROTEIN"/>
    <property type="match status" value="1"/>
</dbReference>
<evidence type="ECO:0000256" key="2">
    <source>
        <dbReference type="ARBA" id="ARBA00022692"/>
    </source>
</evidence>
<sequence length="555" mass="61794">MRRLLVTMLALSMASLARAESLPGFLNSNETERCLPAPNLPLDAYRPGPVNLHVATLGSARQPLLMGTPVAVRKVRFEGGTVYPLSDLREHYQSLIGREVTLAELTEVTHRLTQRYQQDGYLLSYAYLPPQDFADGRVRVVLVEGYIHDYRIEGDIGAARAYLGQLMDRLKAERPLTRESLERYTSLAGRIPGVSFQALVQPPASTDGATRLLAQVARAPFSTSLSLNDGSRDDLQALLGASSNAQTRFAEQLSASVLVPPGEDKAHYYRLDYSQFLDTEGSRLLLSASRYRSDSRVRVRLDNGIDLSPHRESERYSVGISQSLIASPSEWLEVVGRFYVVDERIDYQAMGVPLRLDSATDIRALSFEGDWHKAEARRLRILSAGVYQGLDRLGANSNGDHDLDFLRLRVAGVQSDNFTDDWQGVLSAAAYWSNDSLPDSERAWFGGQHFGRGYPNEQGSGDKGWGLAYEVNYSVHRDGGWLKVVQPYVVLDTARAWFNELAVKDTKLSSAAMGLRFGDARHYNIAVEVAKPMSDIALDSLNRRPRLNLSFSYQL</sequence>
<dbReference type="AlphaFoldDB" id="A0A9E6PUX9"/>
<evidence type="ECO:0000313" key="8">
    <source>
        <dbReference type="Proteomes" id="UP000633418"/>
    </source>
</evidence>
<feature type="signal peptide" evidence="4">
    <location>
        <begin position="1"/>
        <end position="19"/>
    </location>
</feature>
<evidence type="ECO:0000256" key="1">
    <source>
        <dbReference type="ARBA" id="ARBA00022452"/>
    </source>
</evidence>
<evidence type="ECO:0000259" key="6">
    <source>
        <dbReference type="Pfam" id="PF08479"/>
    </source>
</evidence>
<organism evidence="7 8">
    <name type="scientific">Pseudomonas xantholysinigenes</name>
    <dbReference type="NCBI Taxonomy" id="2745490"/>
    <lineage>
        <taxon>Bacteria</taxon>
        <taxon>Pseudomonadati</taxon>
        <taxon>Pseudomonadota</taxon>
        <taxon>Gammaproteobacteria</taxon>
        <taxon>Pseudomonadales</taxon>
        <taxon>Pseudomonadaceae</taxon>
        <taxon>Pseudomonas</taxon>
    </lineage>
</organism>
<accession>A0A9E6PUX9</accession>
<dbReference type="KEGG" id="pxn:HU772_021840"/>
<dbReference type="GO" id="GO:0098046">
    <property type="term" value="C:type V protein secretion system complex"/>
    <property type="evidence" value="ECO:0007669"/>
    <property type="project" value="TreeGrafter"/>
</dbReference>
<feature type="domain" description="Haemolysin activator HlyB C-terminal" evidence="5">
    <location>
        <begin position="382"/>
        <end position="517"/>
    </location>
</feature>
<dbReference type="Pfam" id="PF03865">
    <property type="entry name" value="ShlB"/>
    <property type="match status" value="1"/>
</dbReference>
<keyword evidence="3" id="KW-0998">Cell outer membrane</keyword>
<evidence type="ECO:0000259" key="5">
    <source>
        <dbReference type="Pfam" id="PF03865"/>
    </source>
</evidence>